<gene>
    <name evidence="1" type="ORF">C922_05623</name>
</gene>
<dbReference type="VEuPathDB" id="PlasmoDB:C922_05623"/>
<evidence type="ECO:0000313" key="2">
    <source>
        <dbReference type="Proteomes" id="UP000030640"/>
    </source>
</evidence>
<dbReference type="AlphaFoldDB" id="W7AFG6"/>
<keyword evidence="2" id="KW-1185">Reference proteome</keyword>
<accession>W7AFG6</accession>
<dbReference type="Proteomes" id="UP000030640">
    <property type="component" value="Unassembled WGS sequence"/>
</dbReference>
<protein>
    <submittedName>
        <fullName evidence="1">Uncharacterized protein</fullName>
    </submittedName>
</protein>
<feature type="non-terminal residue" evidence="1">
    <location>
        <position position="81"/>
    </location>
</feature>
<sequence>MKIHTHPFYARNSSSGISIESTSYCSLNDTRGISIFHTKKYGSYHSTPGTIECSSRHSIPYITIIIFKRWSIEQVYAVYTI</sequence>
<organism evidence="1 2">
    <name type="scientific">Plasmodium inui San Antonio 1</name>
    <dbReference type="NCBI Taxonomy" id="1237626"/>
    <lineage>
        <taxon>Eukaryota</taxon>
        <taxon>Sar</taxon>
        <taxon>Alveolata</taxon>
        <taxon>Apicomplexa</taxon>
        <taxon>Aconoidasida</taxon>
        <taxon>Haemosporida</taxon>
        <taxon>Plasmodiidae</taxon>
        <taxon>Plasmodium</taxon>
        <taxon>Plasmodium (Plasmodium)</taxon>
    </lineage>
</organism>
<evidence type="ECO:0000313" key="1">
    <source>
        <dbReference type="EMBL" id="EUD64001.1"/>
    </source>
</evidence>
<reference evidence="1 2" key="1">
    <citation type="submission" date="2013-02" db="EMBL/GenBank/DDBJ databases">
        <title>The Genome Sequence of Plasmodium inui San Antonio 1.</title>
        <authorList>
            <consortium name="The Broad Institute Genome Sequencing Platform"/>
            <consortium name="The Broad Institute Genome Sequencing Center for Infectious Disease"/>
            <person name="Neafsey D."/>
            <person name="Cheeseman I."/>
            <person name="Volkman S."/>
            <person name="Adams J."/>
            <person name="Walker B."/>
            <person name="Young S.K."/>
            <person name="Zeng Q."/>
            <person name="Gargeya S."/>
            <person name="Fitzgerald M."/>
            <person name="Haas B."/>
            <person name="Abouelleil A."/>
            <person name="Alvarado L."/>
            <person name="Arachchi H.M."/>
            <person name="Berlin A.M."/>
            <person name="Chapman S.B."/>
            <person name="Dewar J."/>
            <person name="Goldberg J."/>
            <person name="Griggs A."/>
            <person name="Gujja S."/>
            <person name="Hansen M."/>
            <person name="Howarth C."/>
            <person name="Imamovic A."/>
            <person name="Larimer J."/>
            <person name="McCowan C."/>
            <person name="Murphy C."/>
            <person name="Neiman D."/>
            <person name="Pearson M."/>
            <person name="Priest M."/>
            <person name="Roberts A."/>
            <person name="Saif S."/>
            <person name="Shea T."/>
            <person name="Sisk P."/>
            <person name="Sykes S."/>
            <person name="Wortman J."/>
            <person name="Nusbaum C."/>
            <person name="Birren B."/>
        </authorList>
    </citation>
    <scope>NUCLEOTIDE SEQUENCE [LARGE SCALE GENOMIC DNA]</scope>
    <source>
        <strain evidence="1 2">San Antonio 1</strain>
    </source>
</reference>
<dbReference type="EMBL" id="KI965572">
    <property type="protein sequence ID" value="EUD64001.1"/>
    <property type="molecule type" value="Genomic_DNA"/>
</dbReference>
<dbReference type="GeneID" id="20040897"/>
<name>W7AFG6_9APIC</name>
<dbReference type="RefSeq" id="XP_008819416.1">
    <property type="nucleotide sequence ID" value="XM_008821194.1"/>
</dbReference>
<proteinExistence type="predicted"/>